<evidence type="ECO:0000313" key="7">
    <source>
        <dbReference type="EMBL" id="GME78248.1"/>
    </source>
</evidence>
<evidence type="ECO:0000256" key="1">
    <source>
        <dbReference type="ARBA" id="ARBA00004141"/>
    </source>
</evidence>
<proteinExistence type="predicted"/>
<keyword evidence="8" id="KW-1185">Reference proteome</keyword>
<dbReference type="GO" id="GO:0035879">
    <property type="term" value="P:plasma membrane lactate transport"/>
    <property type="evidence" value="ECO:0007669"/>
    <property type="project" value="TreeGrafter"/>
</dbReference>
<feature type="transmembrane region" description="Helical" evidence="5">
    <location>
        <begin position="78"/>
        <end position="99"/>
    </location>
</feature>
<keyword evidence="4 5" id="KW-0472">Membrane</keyword>
<dbReference type="Pfam" id="PF00083">
    <property type="entry name" value="Sugar_tr"/>
    <property type="match status" value="1"/>
</dbReference>
<dbReference type="PANTHER" id="PTHR23508:SF10">
    <property type="entry name" value="CARBOXYLIC ACID TRANSPORTER PROTEIN HOMOLOG"/>
    <property type="match status" value="1"/>
</dbReference>
<reference evidence="7" key="1">
    <citation type="submission" date="2023-04" db="EMBL/GenBank/DDBJ databases">
        <title>Ambrosiozyma monospora NBRC 1965.</title>
        <authorList>
            <person name="Ichikawa N."/>
            <person name="Sato H."/>
            <person name="Tonouchi N."/>
        </authorList>
    </citation>
    <scope>NUCLEOTIDE SEQUENCE</scope>
    <source>
        <strain evidence="7">NBRC 1965</strain>
    </source>
</reference>
<keyword evidence="2 5" id="KW-0812">Transmembrane</keyword>
<evidence type="ECO:0000256" key="2">
    <source>
        <dbReference type="ARBA" id="ARBA00022692"/>
    </source>
</evidence>
<dbReference type="Gene3D" id="1.20.1250.20">
    <property type="entry name" value="MFS general substrate transporter like domains"/>
    <property type="match status" value="1"/>
</dbReference>
<dbReference type="PANTHER" id="PTHR23508">
    <property type="entry name" value="CARBOXYLIC ACID TRANSPORTER PROTEIN HOMOLOG"/>
    <property type="match status" value="1"/>
</dbReference>
<dbReference type="Proteomes" id="UP001165063">
    <property type="component" value="Unassembled WGS sequence"/>
</dbReference>
<evidence type="ECO:0000256" key="3">
    <source>
        <dbReference type="ARBA" id="ARBA00022989"/>
    </source>
</evidence>
<dbReference type="EMBL" id="BSXU01012898">
    <property type="protein sequence ID" value="GME78248.1"/>
    <property type="molecule type" value="Genomic_DNA"/>
</dbReference>
<evidence type="ECO:0000256" key="4">
    <source>
        <dbReference type="ARBA" id="ARBA00023136"/>
    </source>
</evidence>
<organism evidence="7 8">
    <name type="scientific">Ambrosiozyma monospora</name>
    <name type="common">Yeast</name>
    <name type="synonym">Endomycopsis monosporus</name>
    <dbReference type="NCBI Taxonomy" id="43982"/>
    <lineage>
        <taxon>Eukaryota</taxon>
        <taxon>Fungi</taxon>
        <taxon>Dikarya</taxon>
        <taxon>Ascomycota</taxon>
        <taxon>Saccharomycotina</taxon>
        <taxon>Pichiomycetes</taxon>
        <taxon>Pichiales</taxon>
        <taxon>Pichiaceae</taxon>
        <taxon>Ambrosiozyma</taxon>
    </lineage>
</organism>
<dbReference type="PROSITE" id="PS50850">
    <property type="entry name" value="MFS"/>
    <property type="match status" value="1"/>
</dbReference>
<evidence type="ECO:0000259" key="6">
    <source>
        <dbReference type="PROSITE" id="PS50850"/>
    </source>
</evidence>
<dbReference type="GO" id="GO:0015355">
    <property type="term" value="F:secondary active monocarboxylate transmembrane transporter activity"/>
    <property type="evidence" value="ECO:0007669"/>
    <property type="project" value="TreeGrafter"/>
</dbReference>
<keyword evidence="3 5" id="KW-1133">Transmembrane helix</keyword>
<feature type="transmembrane region" description="Helical" evidence="5">
    <location>
        <begin position="111"/>
        <end position="130"/>
    </location>
</feature>
<dbReference type="InterPro" id="IPR005828">
    <property type="entry name" value="MFS_sugar_transport-like"/>
</dbReference>
<dbReference type="GO" id="GO:0005886">
    <property type="term" value="C:plasma membrane"/>
    <property type="evidence" value="ECO:0007669"/>
    <property type="project" value="TreeGrafter"/>
</dbReference>
<dbReference type="InterPro" id="IPR020846">
    <property type="entry name" value="MFS_dom"/>
</dbReference>
<dbReference type="SUPFAM" id="SSF103473">
    <property type="entry name" value="MFS general substrate transporter"/>
    <property type="match status" value="1"/>
</dbReference>
<evidence type="ECO:0000313" key="8">
    <source>
        <dbReference type="Proteomes" id="UP001165063"/>
    </source>
</evidence>
<evidence type="ECO:0000256" key="5">
    <source>
        <dbReference type="SAM" id="Phobius"/>
    </source>
</evidence>
<dbReference type="InterPro" id="IPR036259">
    <property type="entry name" value="MFS_trans_sf"/>
</dbReference>
<sequence length="196" mass="22591">MLRSVGAVIFGFCGDRWGRKYPLIACYALFVVLEIGTGFCKTLKQFLGVRSLFGIAMGGCYGLAAATAIEDAPKKSRGFLSGIFLPGYNLGYIFATVFFRAFQTTEKEWRALFWFSAGPPFLLIIWRLSFGESKFFTELQEAKKRIQNKLAIDHLFDSHAIWFQFHVSWIPRFVPNHVEETNWSWKRCIDCNKRRC</sequence>
<dbReference type="AlphaFoldDB" id="A0A9W6T7V2"/>
<gene>
    <name evidence="7" type="ORF">Amon01_000977300</name>
</gene>
<feature type="domain" description="Major facilitator superfamily (MFS) profile" evidence="6">
    <location>
        <begin position="1"/>
        <end position="196"/>
    </location>
</feature>
<comment type="caution">
    <text evidence="7">The sequence shown here is derived from an EMBL/GenBank/DDBJ whole genome shotgun (WGS) entry which is preliminary data.</text>
</comment>
<feature type="transmembrane region" description="Helical" evidence="5">
    <location>
        <begin position="21"/>
        <end position="39"/>
    </location>
</feature>
<feature type="transmembrane region" description="Helical" evidence="5">
    <location>
        <begin position="45"/>
        <end position="66"/>
    </location>
</feature>
<dbReference type="OrthoDB" id="5296287at2759"/>
<protein>
    <submittedName>
        <fullName evidence="7">Unnamed protein product</fullName>
    </submittedName>
</protein>
<accession>A0A9W6T7V2</accession>
<name>A0A9W6T7V2_AMBMO</name>
<comment type="subcellular location">
    <subcellularLocation>
        <location evidence="1">Membrane</location>
        <topology evidence="1">Multi-pass membrane protein</topology>
    </subcellularLocation>
</comment>